<dbReference type="InterPro" id="IPR047789">
    <property type="entry name" value="CU044_5270-like"/>
</dbReference>
<sequence length="366" mass="40325">MKDLHDRLTAANPILENDLGDTAASPRAETLLLRILAEPPEPRSRVRSPQARTSRWAIPAVALAVVAVVLWDTLVPDSIPRQRYVTSGPAYAVLMAAAQESEATNTGRFWHTQGEIGQTLYRDHRGHRYMLFASYPTESWYPTDRRDGEGVVSYDTGRTRLRPVSAADAAAYRADGSPQPNENSDPDFGIQIPDMPDGPELAGNTIYEGDPARLPTDPARLRMAMLTWMRDHDAMPAHPDVWLFREGAKLLNADSRPLTPPVRAAVYRMLAGLPGVRSLGRVRDPLGRPALGVAMTEHTSALGTLEWQLLIHPSSDFLMATRVVVIRHGAMNPKAAPGTIQYLDLRRTAGWTDTPPEHPLPGATRH</sequence>
<gene>
    <name evidence="2" type="ORF">GCM10023196_038270</name>
</gene>
<comment type="caution">
    <text evidence="2">The sequence shown here is derived from an EMBL/GenBank/DDBJ whole genome shotgun (WGS) entry which is preliminary data.</text>
</comment>
<keyword evidence="1" id="KW-0812">Transmembrane</keyword>
<dbReference type="EMBL" id="BAABHK010000005">
    <property type="protein sequence ID" value="GAA4627160.1"/>
    <property type="molecule type" value="Genomic_DNA"/>
</dbReference>
<name>A0ABP8UD97_9ACTN</name>
<keyword evidence="3" id="KW-1185">Reference proteome</keyword>
<dbReference type="Proteomes" id="UP001501442">
    <property type="component" value="Unassembled WGS sequence"/>
</dbReference>
<accession>A0ABP8UD97</accession>
<feature type="transmembrane region" description="Helical" evidence="1">
    <location>
        <begin position="53"/>
        <end position="71"/>
    </location>
</feature>
<reference evidence="3" key="1">
    <citation type="journal article" date="2019" name="Int. J. Syst. Evol. Microbiol.">
        <title>The Global Catalogue of Microorganisms (GCM) 10K type strain sequencing project: providing services to taxonomists for standard genome sequencing and annotation.</title>
        <authorList>
            <consortium name="The Broad Institute Genomics Platform"/>
            <consortium name="The Broad Institute Genome Sequencing Center for Infectious Disease"/>
            <person name="Wu L."/>
            <person name="Ma J."/>
        </authorList>
    </citation>
    <scope>NUCLEOTIDE SEQUENCE [LARGE SCALE GENOMIC DNA]</scope>
    <source>
        <strain evidence="3">JCM 17939</strain>
    </source>
</reference>
<keyword evidence="1" id="KW-0472">Membrane</keyword>
<dbReference type="RefSeq" id="WP_345432227.1">
    <property type="nucleotide sequence ID" value="NZ_BAABHK010000005.1"/>
</dbReference>
<dbReference type="NCBIfam" id="NF038083">
    <property type="entry name" value="CU044_5270_fam"/>
    <property type="match status" value="1"/>
</dbReference>
<proteinExistence type="predicted"/>
<keyword evidence="1" id="KW-1133">Transmembrane helix</keyword>
<evidence type="ECO:0000313" key="3">
    <source>
        <dbReference type="Proteomes" id="UP001501442"/>
    </source>
</evidence>
<evidence type="ECO:0000313" key="2">
    <source>
        <dbReference type="EMBL" id="GAA4627160.1"/>
    </source>
</evidence>
<evidence type="ECO:0000256" key="1">
    <source>
        <dbReference type="SAM" id="Phobius"/>
    </source>
</evidence>
<organism evidence="2 3">
    <name type="scientific">Actinoallomurus vinaceus</name>
    <dbReference type="NCBI Taxonomy" id="1080074"/>
    <lineage>
        <taxon>Bacteria</taxon>
        <taxon>Bacillati</taxon>
        <taxon>Actinomycetota</taxon>
        <taxon>Actinomycetes</taxon>
        <taxon>Streptosporangiales</taxon>
        <taxon>Thermomonosporaceae</taxon>
        <taxon>Actinoallomurus</taxon>
    </lineage>
</organism>
<protein>
    <submittedName>
        <fullName evidence="2">Uncharacterized protein</fullName>
    </submittedName>
</protein>